<feature type="domain" description="Signal transduction histidine kinase internal region" evidence="2">
    <location>
        <begin position="171"/>
        <end position="246"/>
    </location>
</feature>
<dbReference type="RefSeq" id="WP_296944193.1">
    <property type="nucleotide sequence ID" value="NZ_LT599032.1"/>
</dbReference>
<keyword evidence="1" id="KW-1133">Transmembrane helix</keyword>
<evidence type="ECO:0000259" key="2">
    <source>
        <dbReference type="Pfam" id="PF06580"/>
    </source>
</evidence>
<keyword evidence="1" id="KW-0812">Transmembrane</keyword>
<dbReference type="GO" id="GO:0000155">
    <property type="term" value="F:phosphorelay sensor kinase activity"/>
    <property type="evidence" value="ECO:0007669"/>
    <property type="project" value="InterPro"/>
</dbReference>
<feature type="transmembrane region" description="Helical" evidence="1">
    <location>
        <begin position="26"/>
        <end position="44"/>
    </location>
</feature>
<organism evidence="3">
    <name type="scientific">uncultured Dysgonomonas sp</name>
    <dbReference type="NCBI Taxonomy" id="206096"/>
    <lineage>
        <taxon>Bacteria</taxon>
        <taxon>Pseudomonadati</taxon>
        <taxon>Bacteroidota</taxon>
        <taxon>Bacteroidia</taxon>
        <taxon>Bacteroidales</taxon>
        <taxon>Dysgonomonadaceae</taxon>
        <taxon>Dysgonomonas</taxon>
        <taxon>environmental samples</taxon>
    </lineage>
</organism>
<evidence type="ECO:0000256" key="1">
    <source>
        <dbReference type="SAM" id="Phobius"/>
    </source>
</evidence>
<accession>A0A212K4T9</accession>
<dbReference type="Gene3D" id="3.30.565.10">
    <property type="entry name" value="Histidine kinase-like ATPase, C-terminal domain"/>
    <property type="match status" value="1"/>
</dbReference>
<dbReference type="PANTHER" id="PTHR34220">
    <property type="entry name" value="SENSOR HISTIDINE KINASE YPDA"/>
    <property type="match status" value="1"/>
</dbReference>
<dbReference type="Pfam" id="PF06580">
    <property type="entry name" value="His_kinase"/>
    <property type="match status" value="1"/>
</dbReference>
<dbReference type="AlphaFoldDB" id="A0A212K4T9"/>
<reference evidence="3" key="1">
    <citation type="submission" date="2016-04" db="EMBL/GenBank/DDBJ databases">
        <authorList>
            <person name="Evans L.H."/>
            <person name="Alamgir A."/>
            <person name="Owens N."/>
            <person name="Weber N.D."/>
            <person name="Virtaneva K."/>
            <person name="Barbian K."/>
            <person name="Babar A."/>
            <person name="Rosenke K."/>
        </authorList>
    </citation>
    <scope>NUCLEOTIDE SEQUENCE</scope>
    <source>
        <strain evidence="3">86-1</strain>
    </source>
</reference>
<sequence>MKIFKITNDIVPALLVDSRFRICRHILLFIIISVITLNFVWYIPKEYTTHFSVFQGWIIYMLVFACAIYANLYIFVPYLLLKNRFLLYLLSLIFMVFLTLFCILFVQQYFFKIDNLVETENQVLSIDILNISSAIVAFALLFMGTTAFYLLKNWIIYNKHIDELESATLDSELKILKSQINPHFLFNMLNNANIMVDEDPDTASEILTKLEDMLRYQIDDSSKDKVSLSVDIQFLTRFLDLEKTRRDYFDYTISEEGDIGAIEVPPLLFIPFVENAVKHNSDSDNASYVHLHFNVDHNYLYFICENSKPKKPEERAVGGLGLINIRRRLDLLYAKNYTLEINITDTTYTVNLQLNLL</sequence>
<evidence type="ECO:0000313" key="3">
    <source>
        <dbReference type="EMBL" id="SBW06627.1"/>
    </source>
</evidence>
<keyword evidence="1" id="KW-0472">Membrane</keyword>
<feature type="transmembrane region" description="Helical" evidence="1">
    <location>
        <begin position="56"/>
        <end position="80"/>
    </location>
</feature>
<protein>
    <recommendedName>
        <fullName evidence="2">Signal transduction histidine kinase internal region domain-containing protein</fullName>
    </recommendedName>
</protein>
<gene>
    <name evidence="3" type="ORF">KL86DYS1_31425</name>
</gene>
<dbReference type="InterPro" id="IPR050640">
    <property type="entry name" value="Bact_2-comp_sensor_kinase"/>
</dbReference>
<proteinExistence type="predicted"/>
<dbReference type="InterPro" id="IPR010559">
    <property type="entry name" value="Sig_transdc_His_kin_internal"/>
</dbReference>
<feature type="transmembrane region" description="Helical" evidence="1">
    <location>
        <begin position="131"/>
        <end position="151"/>
    </location>
</feature>
<feature type="transmembrane region" description="Helical" evidence="1">
    <location>
        <begin position="87"/>
        <end position="111"/>
    </location>
</feature>
<dbReference type="GO" id="GO:0016020">
    <property type="term" value="C:membrane"/>
    <property type="evidence" value="ECO:0007669"/>
    <property type="project" value="InterPro"/>
</dbReference>
<name>A0A212K4T9_9BACT</name>
<dbReference type="PANTHER" id="PTHR34220:SF7">
    <property type="entry name" value="SENSOR HISTIDINE KINASE YPDA"/>
    <property type="match status" value="1"/>
</dbReference>
<dbReference type="EMBL" id="FLUM01000003">
    <property type="protein sequence ID" value="SBW06627.1"/>
    <property type="molecule type" value="Genomic_DNA"/>
</dbReference>
<dbReference type="InterPro" id="IPR036890">
    <property type="entry name" value="HATPase_C_sf"/>
</dbReference>